<dbReference type="InterPro" id="IPR036737">
    <property type="entry name" value="OmpA-like_sf"/>
</dbReference>
<dbReference type="SUPFAM" id="SSF48452">
    <property type="entry name" value="TPR-like"/>
    <property type="match status" value="1"/>
</dbReference>
<evidence type="ECO:0000313" key="10">
    <source>
        <dbReference type="EMBL" id="MCA6077095.1"/>
    </source>
</evidence>
<dbReference type="RefSeq" id="WP_225697902.1">
    <property type="nucleotide sequence ID" value="NZ_JAIXNE010000002.1"/>
</dbReference>
<dbReference type="EMBL" id="JAIXNE010000002">
    <property type="protein sequence ID" value="MCA6074790.1"/>
    <property type="molecule type" value="Genomic_DNA"/>
</dbReference>
<evidence type="ECO:0000313" key="8">
    <source>
        <dbReference type="EMBL" id="MCA6074790.1"/>
    </source>
</evidence>
<comment type="subcellular location">
    <subcellularLocation>
        <location evidence="1">Cell outer membrane</location>
    </subcellularLocation>
</comment>
<comment type="caution">
    <text evidence="10">The sequence shown here is derived from an EMBL/GenBank/DDBJ whole genome shotgun (WGS) entry which is preliminary data.</text>
</comment>
<dbReference type="Proteomes" id="UP001139409">
    <property type="component" value="Unassembled WGS sequence"/>
</dbReference>
<dbReference type="GO" id="GO:0009279">
    <property type="term" value="C:cell outer membrane"/>
    <property type="evidence" value="ECO:0007669"/>
    <property type="project" value="UniProtKB-SubCell"/>
</dbReference>
<dbReference type="SUPFAM" id="SSF103088">
    <property type="entry name" value="OmpA-like"/>
    <property type="match status" value="1"/>
</dbReference>
<keyword evidence="4" id="KW-0802">TPR repeat</keyword>
<dbReference type="PANTHER" id="PTHR30329:SF21">
    <property type="entry name" value="LIPOPROTEIN YIAD-RELATED"/>
    <property type="match status" value="1"/>
</dbReference>
<gene>
    <name evidence="8" type="ORF">LDX50_07905</name>
    <name evidence="9" type="ORF">LDX50_13875</name>
    <name evidence="10" type="ORF">LDX50_19595</name>
</gene>
<reference evidence="10" key="1">
    <citation type="submission" date="2021-09" db="EMBL/GenBank/DDBJ databases">
        <title>Fulvivirga sp. isolated from coastal sediment.</title>
        <authorList>
            <person name="Yu H."/>
        </authorList>
    </citation>
    <scope>NUCLEOTIDE SEQUENCE</scope>
    <source>
        <strain evidence="10">1062</strain>
    </source>
</reference>
<keyword evidence="11" id="KW-1185">Reference proteome</keyword>
<dbReference type="InterPro" id="IPR006665">
    <property type="entry name" value="OmpA-like"/>
</dbReference>
<dbReference type="EMBL" id="JAIXNE010000003">
    <property type="protein sequence ID" value="MCA6075967.1"/>
    <property type="molecule type" value="Genomic_DNA"/>
</dbReference>
<keyword evidence="2 5" id="KW-0472">Membrane</keyword>
<dbReference type="EMBL" id="JAIXNE010000004">
    <property type="protein sequence ID" value="MCA6077095.1"/>
    <property type="molecule type" value="Genomic_DNA"/>
</dbReference>
<dbReference type="PROSITE" id="PS51123">
    <property type="entry name" value="OMPA_2"/>
    <property type="match status" value="1"/>
</dbReference>
<protein>
    <submittedName>
        <fullName evidence="10">OmpA family protein</fullName>
    </submittedName>
</protein>
<dbReference type="SUPFAM" id="SSF82171">
    <property type="entry name" value="DPP6 N-terminal domain-like"/>
    <property type="match status" value="1"/>
</dbReference>
<dbReference type="Gene3D" id="3.30.1330.60">
    <property type="entry name" value="OmpA-like domain"/>
    <property type="match status" value="1"/>
</dbReference>
<dbReference type="InterPro" id="IPR006664">
    <property type="entry name" value="OMP_bac"/>
</dbReference>
<dbReference type="CDD" id="cd07185">
    <property type="entry name" value="OmpA_C-like"/>
    <property type="match status" value="1"/>
</dbReference>
<dbReference type="InterPro" id="IPR011659">
    <property type="entry name" value="WD40"/>
</dbReference>
<feature type="repeat" description="TPR" evidence="4">
    <location>
        <begin position="59"/>
        <end position="92"/>
    </location>
</feature>
<evidence type="ECO:0000313" key="9">
    <source>
        <dbReference type="EMBL" id="MCA6075967.1"/>
    </source>
</evidence>
<sequence>MKFSRLLLCISMLTALPLTLAAQQTALRFEEIRQLENSGQYFAAIDALNELLTFDENNIDAVFSLAENYRQTFQYEKALAQYQKVFFLDENANPLSEYYLALMQKYTGKYSASISYFDSFIARWDSTGRYPALIEQARVEKAGSQMAISYNGKEKFKIRQVAEPLNTPFNDYAPVTLADSALLITSSRIEHKRQARDQRFGEGFSDHYYFSLSENAINIVDDTKLIDALNTKFNDGSGSFCNEDGAYYFTVCGYKAPYCQIYVSHLESGRFSEPELLSENINLPGRNSKQPGISISGDTLFFVSDRPGGKGGNDIWMSVKSGSGWGPAMNLGNKVNTSLNENSPFPIMNNILMFSSDGHQGFGGMDIFMARRLLNGDTVLVNAGIPFNSSRDDMFPNASSSYIFWSSNRSDGEGGFDVYSSSIRSRLYLTSLISALNHNASRDDALSGSVILPDPGGEITTIVNTGDVDFSKLSLAEQAVINDIALGKPGVTSTFKDLSQAQVDALLKERKAELAALDRRRYQVDFDHHEEEGHFEITGSLDCEYCDDIPTIYMSDLSGERRQLTIADSSGNFRFSHLTGNESVLLEIDTAFNGLIQFSNVQTLFIPDYRSYTYTPVYFDLAESEIRHESYGVLQEMAVFLNNNPGFQLEIVAHADNTGSEAYNLLLTRERGQAVFDALLRLGVSPLSMMIRAKGFREPVADNESPKGRQLNRRVEFLISGMGSKPEETYHYCFTTRAMNGDELTRALKEETLIRLNGIDESERYRPYIPILVKDNNLLNTEIFDCN</sequence>
<evidence type="ECO:0000256" key="2">
    <source>
        <dbReference type="ARBA" id="ARBA00023136"/>
    </source>
</evidence>
<accession>A0A9X1HTQ4</accession>
<evidence type="ECO:0000256" key="1">
    <source>
        <dbReference type="ARBA" id="ARBA00004442"/>
    </source>
</evidence>
<organism evidence="10 11">
    <name type="scientific">Fulvivirga sedimenti</name>
    <dbReference type="NCBI Taxonomy" id="2879465"/>
    <lineage>
        <taxon>Bacteria</taxon>
        <taxon>Pseudomonadati</taxon>
        <taxon>Bacteroidota</taxon>
        <taxon>Cytophagia</taxon>
        <taxon>Cytophagales</taxon>
        <taxon>Fulvivirgaceae</taxon>
        <taxon>Fulvivirga</taxon>
    </lineage>
</organism>
<dbReference type="AlphaFoldDB" id="A0A9X1HTQ4"/>
<dbReference type="Pfam" id="PF07676">
    <property type="entry name" value="PD40"/>
    <property type="match status" value="1"/>
</dbReference>
<keyword evidence="3" id="KW-0998">Cell outer membrane</keyword>
<dbReference type="InterPro" id="IPR019734">
    <property type="entry name" value="TPR_rpt"/>
</dbReference>
<dbReference type="InterPro" id="IPR050330">
    <property type="entry name" value="Bact_OuterMem_StrucFunc"/>
</dbReference>
<evidence type="ECO:0000313" key="11">
    <source>
        <dbReference type="Proteomes" id="UP001139409"/>
    </source>
</evidence>
<evidence type="ECO:0000256" key="3">
    <source>
        <dbReference type="ARBA" id="ARBA00023237"/>
    </source>
</evidence>
<evidence type="ECO:0000256" key="5">
    <source>
        <dbReference type="PROSITE-ProRule" id="PRU00473"/>
    </source>
</evidence>
<proteinExistence type="predicted"/>
<dbReference type="InterPro" id="IPR011990">
    <property type="entry name" value="TPR-like_helical_dom_sf"/>
</dbReference>
<dbReference type="Gene3D" id="1.25.40.10">
    <property type="entry name" value="Tetratricopeptide repeat domain"/>
    <property type="match status" value="1"/>
</dbReference>
<evidence type="ECO:0000256" key="4">
    <source>
        <dbReference type="PROSITE-ProRule" id="PRU00339"/>
    </source>
</evidence>
<feature type="domain" description="OmpA-like" evidence="7">
    <location>
        <begin position="606"/>
        <end position="723"/>
    </location>
</feature>
<keyword evidence="6" id="KW-0732">Signal</keyword>
<evidence type="ECO:0000259" key="7">
    <source>
        <dbReference type="PROSITE" id="PS51123"/>
    </source>
</evidence>
<evidence type="ECO:0000256" key="6">
    <source>
        <dbReference type="SAM" id="SignalP"/>
    </source>
</evidence>
<dbReference type="Pfam" id="PF00691">
    <property type="entry name" value="OmpA"/>
    <property type="match status" value="1"/>
</dbReference>
<name>A0A9X1HTQ4_9BACT</name>
<feature type="signal peptide" evidence="6">
    <location>
        <begin position="1"/>
        <end position="21"/>
    </location>
</feature>
<dbReference type="PROSITE" id="PS50005">
    <property type="entry name" value="TPR"/>
    <property type="match status" value="1"/>
</dbReference>
<dbReference type="PRINTS" id="PR01021">
    <property type="entry name" value="OMPADOMAIN"/>
</dbReference>
<feature type="chain" id="PRO_5041114892" evidence="6">
    <location>
        <begin position="22"/>
        <end position="787"/>
    </location>
</feature>
<dbReference type="PANTHER" id="PTHR30329">
    <property type="entry name" value="STATOR ELEMENT OF FLAGELLAR MOTOR COMPLEX"/>
    <property type="match status" value="1"/>
</dbReference>